<keyword evidence="2" id="KW-0479">Metal-binding</keyword>
<evidence type="ECO:0000256" key="1">
    <source>
        <dbReference type="ARBA" id="ARBA00022694"/>
    </source>
</evidence>
<sequence length="102" mass="11567">MLLLSGKDADASVVAQHYARTMTLIRQKAQVKLHPNLKRITCTRCNSMLFFGTGTRLRIRRHGNCSMCVTCKRCGAIKRFRCGREHLLAIESAELNLTKKCD</sequence>
<dbReference type="WBParaSite" id="TMUE_3000013297.1">
    <property type="protein sequence ID" value="TMUE_3000013297.1"/>
    <property type="gene ID" value="WBGene00301835"/>
</dbReference>
<organism evidence="5 7">
    <name type="scientific">Trichuris muris</name>
    <name type="common">Mouse whipworm</name>
    <dbReference type="NCBI Taxonomy" id="70415"/>
    <lineage>
        <taxon>Eukaryota</taxon>
        <taxon>Metazoa</taxon>
        <taxon>Ecdysozoa</taxon>
        <taxon>Nematoda</taxon>
        <taxon>Enoplea</taxon>
        <taxon>Dorylaimia</taxon>
        <taxon>Trichinellida</taxon>
        <taxon>Trichuridae</taxon>
        <taxon>Trichuris</taxon>
    </lineage>
</organism>
<dbReference type="PANTHER" id="PTHR14742">
    <property type="entry name" value="RIBONUCLEASE P SUBUNIT P21"/>
    <property type="match status" value="1"/>
</dbReference>
<dbReference type="Proteomes" id="UP000046395">
    <property type="component" value="Unassembled WGS sequence"/>
</dbReference>
<name>A0A5S6QWW5_TRIMR</name>
<proteinExistence type="inferred from homology"/>
<dbReference type="WBParaSite" id="TMUE_3000011608.1">
    <property type="protein sequence ID" value="TMUE_3000011608.1"/>
    <property type="gene ID" value="WBGene00301352"/>
</dbReference>
<evidence type="ECO:0000256" key="3">
    <source>
        <dbReference type="ARBA" id="ARBA00022833"/>
    </source>
</evidence>
<dbReference type="GO" id="GO:0008033">
    <property type="term" value="P:tRNA processing"/>
    <property type="evidence" value="ECO:0007669"/>
    <property type="project" value="UniProtKB-KW"/>
</dbReference>
<keyword evidence="3" id="KW-0862">Zinc</keyword>
<dbReference type="PANTHER" id="PTHR14742:SF0">
    <property type="entry name" value="RIBONUCLEASE P PROTEIN SUBUNIT P21"/>
    <property type="match status" value="1"/>
</dbReference>
<accession>A0A5S6QWW5</accession>
<dbReference type="GO" id="GO:0005655">
    <property type="term" value="C:nucleolar ribonuclease P complex"/>
    <property type="evidence" value="ECO:0007669"/>
    <property type="project" value="TreeGrafter"/>
</dbReference>
<reference evidence="5" key="2">
    <citation type="submission" date="2014-03" db="EMBL/GenBank/DDBJ databases">
        <title>The whipworm genome and dual-species transcriptomics of an intimate host-pathogen interaction.</title>
        <authorList>
            <person name="Foth B.J."/>
            <person name="Tsai I.J."/>
            <person name="Reid A.J."/>
            <person name="Bancroft A.J."/>
            <person name="Nichol S."/>
            <person name="Tracey A."/>
            <person name="Holroyd N."/>
            <person name="Cotton J.A."/>
            <person name="Stanley E.J."/>
            <person name="Zarowiecki M."/>
            <person name="Liu J.Z."/>
            <person name="Huckvale T."/>
            <person name="Cooper P.J."/>
            <person name="Grencis R.K."/>
            <person name="Berriman M."/>
        </authorList>
    </citation>
    <scope>NUCLEOTIDE SEQUENCE [LARGE SCALE GENOMIC DNA]</scope>
    <source>
        <strain evidence="5">Edinburgh</strain>
    </source>
</reference>
<reference evidence="6 7" key="3">
    <citation type="submission" date="2019-12" db="UniProtKB">
        <authorList>
            <consortium name="WormBaseParasite"/>
        </authorList>
    </citation>
    <scope>IDENTIFICATION</scope>
</reference>
<evidence type="ECO:0000313" key="5">
    <source>
        <dbReference type="Proteomes" id="UP000046395"/>
    </source>
</evidence>
<protein>
    <submittedName>
        <fullName evidence="6 7">Ribonuclease P protein component 4</fullName>
    </submittedName>
</protein>
<evidence type="ECO:0000256" key="2">
    <source>
        <dbReference type="ARBA" id="ARBA00022723"/>
    </source>
</evidence>
<dbReference type="Gene3D" id="6.20.50.20">
    <property type="match status" value="1"/>
</dbReference>
<evidence type="ECO:0000313" key="7">
    <source>
        <dbReference type="WBParaSite" id="TMUE_3000011608.1"/>
    </source>
</evidence>
<evidence type="ECO:0000313" key="6">
    <source>
        <dbReference type="WBParaSite" id="TMUE_0000001660.1"/>
    </source>
</evidence>
<dbReference type="WBParaSite" id="TMUE_0000001660.1">
    <property type="protein sequence ID" value="TMUE_0000001660.1"/>
    <property type="gene ID" value="WBGene00297545"/>
</dbReference>
<dbReference type="GO" id="GO:0046872">
    <property type="term" value="F:metal ion binding"/>
    <property type="evidence" value="ECO:0007669"/>
    <property type="project" value="UniProtKB-KW"/>
</dbReference>
<keyword evidence="1" id="KW-0819">tRNA processing</keyword>
<reference evidence="5" key="1">
    <citation type="submission" date="2013-11" db="EMBL/GenBank/DDBJ databases">
        <authorList>
            <person name="Aslett M."/>
        </authorList>
    </citation>
    <scope>NUCLEOTIDE SEQUENCE [LARGE SCALE GENOMIC DNA]</scope>
    <source>
        <strain evidence="5">Edinburgh</strain>
    </source>
</reference>
<keyword evidence="5" id="KW-1185">Reference proteome</keyword>
<dbReference type="Pfam" id="PF04032">
    <property type="entry name" value="Rpr2"/>
    <property type="match status" value="1"/>
</dbReference>
<dbReference type="InterPro" id="IPR007175">
    <property type="entry name" value="Rpr2/Snm1/Rpp21"/>
</dbReference>
<evidence type="ECO:0000256" key="4">
    <source>
        <dbReference type="ARBA" id="ARBA00038402"/>
    </source>
</evidence>
<dbReference type="AlphaFoldDB" id="A0A5S6QWW5"/>
<comment type="similarity">
    <text evidence="4">Belongs to the eukaryotic/archaeal RNase P protein component 4 family.</text>
</comment>